<comment type="function">
    <text evidence="3">Required for rescue of stalled ribosomes mediated by trans-translation. Binds to transfer-messenger RNA (tmRNA), required for stable association of tmRNA with ribosomes. tmRNA and SmpB together mimic tRNA shape, replacing the anticodon stem-loop with SmpB. tmRNA is encoded by the ssrA gene; the 2 termini fold to resemble tRNA(Ala) and it encodes a 'tag peptide', a short internal open reading frame. During trans-translation Ala-aminoacylated tmRNA acts like a tRNA, entering the A-site of stalled ribosomes, displacing the stalled mRNA. The ribosome then switches to translate the ORF on the tmRNA; the nascent peptide is terminated with the 'tag peptide' encoded by the tmRNA and targeted for degradation. The ribosome is freed to recommence translation, which seems to be the essential function of trans-translation.</text>
</comment>
<comment type="caution">
    <text evidence="4">The sequence shown here is derived from an EMBL/GenBank/DDBJ whole genome shotgun (WGS) entry which is preliminary data.</text>
</comment>
<dbReference type="EMBL" id="MFPX01000002">
    <property type="protein sequence ID" value="OGH67394.1"/>
    <property type="molecule type" value="Genomic_DNA"/>
</dbReference>
<proteinExistence type="inferred from homology"/>
<dbReference type="SUPFAM" id="SSF74982">
    <property type="entry name" value="Small protein B (SmpB)"/>
    <property type="match status" value="1"/>
</dbReference>
<name>A0A1F6M6X4_9BACT</name>
<dbReference type="PANTHER" id="PTHR30308:SF2">
    <property type="entry name" value="SSRA-BINDING PROTEIN"/>
    <property type="match status" value="1"/>
</dbReference>
<dbReference type="Pfam" id="PF01668">
    <property type="entry name" value="SmpB"/>
    <property type="match status" value="1"/>
</dbReference>
<reference evidence="4 5" key="1">
    <citation type="journal article" date="2016" name="Nat. Commun.">
        <title>Thousands of microbial genomes shed light on interconnected biogeochemical processes in an aquifer system.</title>
        <authorList>
            <person name="Anantharaman K."/>
            <person name="Brown C.T."/>
            <person name="Hug L.A."/>
            <person name="Sharon I."/>
            <person name="Castelle C.J."/>
            <person name="Probst A.J."/>
            <person name="Thomas B.C."/>
            <person name="Singh A."/>
            <person name="Wilkins M.J."/>
            <person name="Karaoz U."/>
            <person name="Brodie E.L."/>
            <person name="Williams K.H."/>
            <person name="Hubbard S.S."/>
            <person name="Banfield J.F."/>
        </authorList>
    </citation>
    <scope>NUCLEOTIDE SEQUENCE [LARGE SCALE GENOMIC DNA]</scope>
</reference>
<dbReference type="PROSITE" id="PS01317">
    <property type="entry name" value="SSRP"/>
    <property type="match status" value="1"/>
</dbReference>
<comment type="subcellular location">
    <subcellularLocation>
        <location evidence="3">Cytoplasm</location>
    </subcellularLocation>
    <text evidence="3">The tmRNA-SmpB complex associates with stalled 70S ribosomes.</text>
</comment>
<dbReference type="CDD" id="cd09294">
    <property type="entry name" value="SmpB"/>
    <property type="match status" value="1"/>
</dbReference>
<dbReference type="PANTHER" id="PTHR30308">
    <property type="entry name" value="TMRNA-BINDING COMPONENT OF TRANS-TRANSLATION TAGGING COMPLEX"/>
    <property type="match status" value="1"/>
</dbReference>
<dbReference type="GO" id="GO:0070929">
    <property type="term" value="P:trans-translation"/>
    <property type="evidence" value="ECO:0007669"/>
    <property type="project" value="UniProtKB-UniRule"/>
</dbReference>
<dbReference type="GO" id="GO:0003723">
    <property type="term" value="F:RNA binding"/>
    <property type="evidence" value="ECO:0007669"/>
    <property type="project" value="UniProtKB-UniRule"/>
</dbReference>
<dbReference type="GO" id="GO:0070930">
    <property type="term" value="P:trans-translation-dependent protein tagging"/>
    <property type="evidence" value="ECO:0007669"/>
    <property type="project" value="TreeGrafter"/>
</dbReference>
<gene>
    <name evidence="3" type="primary">smpB</name>
    <name evidence="4" type="ORF">A3B90_01895</name>
</gene>
<keyword evidence="1 3" id="KW-0963">Cytoplasm</keyword>
<dbReference type="GO" id="GO:0005829">
    <property type="term" value="C:cytosol"/>
    <property type="evidence" value="ECO:0007669"/>
    <property type="project" value="TreeGrafter"/>
</dbReference>
<evidence type="ECO:0000256" key="3">
    <source>
        <dbReference type="HAMAP-Rule" id="MF_00023"/>
    </source>
</evidence>
<dbReference type="InterPro" id="IPR023620">
    <property type="entry name" value="SmpB"/>
</dbReference>
<evidence type="ECO:0000256" key="1">
    <source>
        <dbReference type="ARBA" id="ARBA00022490"/>
    </source>
</evidence>
<dbReference type="NCBIfam" id="NF003843">
    <property type="entry name" value="PRK05422.1"/>
    <property type="match status" value="1"/>
</dbReference>
<evidence type="ECO:0000313" key="4">
    <source>
        <dbReference type="EMBL" id="OGH67394.1"/>
    </source>
</evidence>
<dbReference type="InterPro" id="IPR020081">
    <property type="entry name" value="SsrA-bd_prot_CS"/>
</dbReference>
<dbReference type="NCBIfam" id="TIGR00086">
    <property type="entry name" value="smpB"/>
    <property type="match status" value="1"/>
</dbReference>
<organism evidence="4 5">
    <name type="scientific">Candidatus Magasanikbacteria bacterium RIFCSPHIGHO2_02_FULL_41_13</name>
    <dbReference type="NCBI Taxonomy" id="1798676"/>
    <lineage>
        <taxon>Bacteria</taxon>
        <taxon>Candidatus Magasanikiibacteriota</taxon>
    </lineage>
</organism>
<keyword evidence="2 3" id="KW-0694">RNA-binding</keyword>
<dbReference type="AlphaFoldDB" id="A0A1F6M6X4"/>
<evidence type="ECO:0000313" key="5">
    <source>
        <dbReference type="Proteomes" id="UP000178742"/>
    </source>
</evidence>
<sequence length="148" mass="16687">MSTLASNKKANFDYTILQKFEAGLVLSGQEVKSIRSGAARLSGAFITFHGNEAMLTNAFIPPYKHASHLENYIPDASRKILLKKREIDLLRGKLQQKGLTIVPLSLYTKGQLIKIEIGLAQGKKTFDKRQTIKEREGKREIARKMKDQ</sequence>
<protein>
    <recommendedName>
        <fullName evidence="3">SsrA-binding protein</fullName>
    </recommendedName>
    <alternativeName>
        <fullName evidence="3">Small protein B</fullName>
    </alternativeName>
</protein>
<dbReference type="Proteomes" id="UP000178742">
    <property type="component" value="Unassembled WGS sequence"/>
</dbReference>
<dbReference type="Gene3D" id="2.40.280.10">
    <property type="match status" value="1"/>
</dbReference>
<dbReference type="InterPro" id="IPR000037">
    <property type="entry name" value="SsrA-bd_prot"/>
</dbReference>
<accession>A0A1F6M6X4</accession>
<dbReference type="STRING" id="1798676.A3B90_01895"/>
<evidence type="ECO:0000256" key="2">
    <source>
        <dbReference type="ARBA" id="ARBA00022884"/>
    </source>
</evidence>
<dbReference type="HAMAP" id="MF_00023">
    <property type="entry name" value="SmpB"/>
    <property type="match status" value="1"/>
</dbReference>
<comment type="similarity">
    <text evidence="3">Belongs to the SmpB family.</text>
</comment>